<sequence>MKIDLDNLELAVDFVSGGSIISAEAYLDKETGNIFYLGDGVDEEAPENINSARYLEIPNSHELNLGRSMVLEFIQNYFPEEYELIRSYFNKRGAFSKFKERLEQIGALEQWYSYEALATKRALKEWCDENSISYSDHT</sequence>
<accession>A0ABZ0QKI7</accession>
<evidence type="ECO:0000313" key="1">
    <source>
        <dbReference type="EMBL" id="WPC75931.1"/>
    </source>
</evidence>
<evidence type="ECO:0000313" key="2">
    <source>
        <dbReference type="Proteomes" id="UP001304071"/>
    </source>
</evidence>
<dbReference type="InterPro" id="IPR005361">
    <property type="entry name" value="UPF0158"/>
</dbReference>
<gene>
    <name evidence="1" type="ORF">R8Z52_23750</name>
</gene>
<dbReference type="Proteomes" id="UP001304071">
    <property type="component" value="Chromosome 2"/>
</dbReference>
<protein>
    <submittedName>
        <fullName evidence="1">UPF0158 family protein</fullName>
    </submittedName>
</protein>
<reference evidence="1 2" key="1">
    <citation type="submission" date="2023-11" db="EMBL/GenBank/DDBJ databases">
        <title>Plant-associative lifestyle of Vibrio porteresiae and its evolutionary dynamics.</title>
        <authorList>
            <person name="Rameshkumar N."/>
            <person name="Kirti K."/>
        </authorList>
    </citation>
    <scope>NUCLEOTIDE SEQUENCE [LARGE SCALE GENOMIC DNA]</scope>
    <source>
        <strain evidence="1 2">MSSRF30</strain>
    </source>
</reference>
<name>A0ABZ0QKI7_9VIBR</name>
<keyword evidence="2" id="KW-1185">Reference proteome</keyword>
<proteinExistence type="predicted"/>
<dbReference type="Pfam" id="PF03682">
    <property type="entry name" value="UPF0158"/>
    <property type="match status" value="1"/>
</dbReference>
<organism evidence="1 2">
    <name type="scientific">Vibrio porteresiae DSM 19223</name>
    <dbReference type="NCBI Taxonomy" id="1123496"/>
    <lineage>
        <taxon>Bacteria</taxon>
        <taxon>Pseudomonadati</taxon>
        <taxon>Pseudomonadota</taxon>
        <taxon>Gammaproteobacteria</taxon>
        <taxon>Vibrionales</taxon>
        <taxon>Vibrionaceae</taxon>
        <taxon>Vibrio</taxon>
    </lineage>
</organism>
<dbReference type="EMBL" id="CP138204">
    <property type="protein sequence ID" value="WPC75931.1"/>
    <property type="molecule type" value="Genomic_DNA"/>
</dbReference>
<dbReference type="RefSeq" id="WP_261897899.1">
    <property type="nucleotide sequence ID" value="NZ_AP024896.1"/>
</dbReference>